<dbReference type="Gene3D" id="3.40.50.800">
    <property type="entry name" value="Anticodon-binding domain"/>
    <property type="match status" value="1"/>
</dbReference>
<keyword evidence="6 9" id="KW-0648">Protein biosynthesis</keyword>
<dbReference type="InterPro" id="IPR004516">
    <property type="entry name" value="HisRS/HisZ"/>
</dbReference>
<comment type="subunit">
    <text evidence="2 9">Homodimer.</text>
</comment>
<evidence type="ECO:0000256" key="7">
    <source>
        <dbReference type="ARBA" id="ARBA00023146"/>
    </source>
</evidence>
<keyword evidence="7 9" id="KW-0030">Aminoacyl-tRNA synthetase</keyword>
<dbReference type="PANTHER" id="PTHR11476:SF7">
    <property type="entry name" value="HISTIDINE--TRNA LIGASE"/>
    <property type="match status" value="1"/>
</dbReference>
<dbReference type="InterPro" id="IPR045864">
    <property type="entry name" value="aa-tRNA-synth_II/BPL/LPL"/>
</dbReference>
<dbReference type="InterPro" id="IPR015807">
    <property type="entry name" value="His-tRNA-ligase"/>
</dbReference>
<evidence type="ECO:0000256" key="5">
    <source>
        <dbReference type="ARBA" id="ARBA00022840"/>
    </source>
</evidence>
<feature type="domain" description="Aminoacyl-transfer RNA synthetases class-II family profile" evidence="11">
    <location>
        <begin position="105"/>
        <end position="352"/>
    </location>
</feature>
<evidence type="ECO:0000256" key="6">
    <source>
        <dbReference type="ARBA" id="ARBA00022917"/>
    </source>
</evidence>
<evidence type="ECO:0000256" key="8">
    <source>
        <dbReference type="ARBA" id="ARBA00047639"/>
    </source>
</evidence>
<evidence type="ECO:0000256" key="1">
    <source>
        <dbReference type="ARBA" id="ARBA00008226"/>
    </source>
</evidence>
<name>A0ABW0ZGK6_9ACTN</name>
<comment type="similarity">
    <text evidence="1 9">Belongs to the class-II aminoacyl-tRNA synthetase family.</text>
</comment>
<keyword evidence="5 9" id="KW-0067">ATP-binding</keyword>
<dbReference type="Proteomes" id="UP001596072">
    <property type="component" value="Unassembled WGS sequence"/>
</dbReference>
<dbReference type="SUPFAM" id="SSF55681">
    <property type="entry name" value="Class II aaRS and biotin synthetases"/>
    <property type="match status" value="1"/>
</dbReference>
<evidence type="ECO:0000256" key="9">
    <source>
        <dbReference type="HAMAP-Rule" id="MF_00127"/>
    </source>
</evidence>
<dbReference type="InterPro" id="IPR004154">
    <property type="entry name" value="Anticodon-bd"/>
</dbReference>
<comment type="catalytic activity">
    <reaction evidence="8 9">
        <text>tRNA(His) + L-histidine + ATP = L-histidyl-tRNA(His) + AMP + diphosphate + H(+)</text>
        <dbReference type="Rhea" id="RHEA:17313"/>
        <dbReference type="Rhea" id="RHEA-COMP:9665"/>
        <dbReference type="Rhea" id="RHEA-COMP:9689"/>
        <dbReference type="ChEBI" id="CHEBI:15378"/>
        <dbReference type="ChEBI" id="CHEBI:30616"/>
        <dbReference type="ChEBI" id="CHEBI:33019"/>
        <dbReference type="ChEBI" id="CHEBI:57595"/>
        <dbReference type="ChEBI" id="CHEBI:78442"/>
        <dbReference type="ChEBI" id="CHEBI:78527"/>
        <dbReference type="ChEBI" id="CHEBI:456215"/>
        <dbReference type="EC" id="6.1.1.21"/>
    </reaction>
</comment>
<protein>
    <recommendedName>
        <fullName evidence="9">Histidine--tRNA ligase</fullName>
        <ecNumber evidence="9">6.1.1.21</ecNumber>
    </recommendedName>
    <alternativeName>
        <fullName evidence="9">Histidyl-tRNA synthetase</fullName>
        <shortName evidence="9">HisRS</shortName>
    </alternativeName>
</protein>
<organism evidence="12 13">
    <name type="scientific">Nocardioides vastitatis</name>
    <dbReference type="NCBI Taxonomy" id="2568655"/>
    <lineage>
        <taxon>Bacteria</taxon>
        <taxon>Bacillati</taxon>
        <taxon>Actinomycetota</taxon>
        <taxon>Actinomycetes</taxon>
        <taxon>Propionibacteriales</taxon>
        <taxon>Nocardioidaceae</taxon>
        <taxon>Nocardioides</taxon>
    </lineage>
</organism>
<evidence type="ECO:0000256" key="3">
    <source>
        <dbReference type="ARBA" id="ARBA00022490"/>
    </source>
</evidence>
<proteinExistence type="inferred from homology"/>
<dbReference type="PIRSF" id="PIRSF001549">
    <property type="entry name" value="His-tRNA_synth"/>
    <property type="match status" value="1"/>
</dbReference>
<evidence type="ECO:0000256" key="10">
    <source>
        <dbReference type="SAM" id="MobiDB-lite"/>
    </source>
</evidence>
<dbReference type="GO" id="GO:0004821">
    <property type="term" value="F:histidine-tRNA ligase activity"/>
    <property type="evidence" value="ECO:0007669"/>
    <property type="project" value="UniProtKB-EC"/>
</dbReference>
<keyword evidence="3 9" id="KW-0963">Cytoplasm</keyword>
<comment type="caution">
    <text evidence="12">The sequence shown here is derived from an EMBL/GenBank/DDBJ whole genome shotgun (WGS) entry which is preliminary data.</text>
</comment>
<dbReference type="Pfam" id="PF03129">
    <property type="entry name" value="HGTP_anticodon"/>
    <property type="match status" value="1"/>
</dbReference>
<feature type="region of interest" description="Disordered" evidence="10">
    <location>
        <begin position="427"/>
        <end position="458"/>
    </location>
</feature>
<dbReference type="SUPFAM" id="SSF52954">
    <property type="entry name" value="Class II aaRS ABD-related"/>
    <property type="match status" value="1"/>
</dbReference>
<evidence type="ECO:0000313" key="12">
    <source>
        <dbReference type="EMBL" id="MFC5730109.1"/>
    </source>
</evidence>
<dbReference type="Gene3D" id="3.30.930.10">
    <property type="entry name" value="Bira Bifunctional Protein, Domain 2"/>
    <property type="match status" value="1"/>
</dbReference>
<keyword evidence="4 9" id="KW-0547">Nucleotide-binding</keyword>
<sequence length="458" mass="50553">MAKTAPVRPLSGFPELLPELRFVEQQVVDTLRATFELHGFAGIETRAVEPLDQLLRKGDTSKEVYLLRRLHEESADGHAGLGLHFDLTVPFARYVLENAGKLEFPFRRYQIQKAWRGERPQEGRFREFTQADIDVVGRDTLPFHHDVEVTRVMVDALTRLDFLPGFRLQVNNRKLIQGFYAGLGIDDVDEVMRLVDKLDKLPAEKVRAGLLDEVGLDDKTADQVLELATIRASDESFVDDVRRLGVEHDLLDEGLAELAELVSSCADLVSDRVRVIADLSIARGLDYYTGTVFETRLDGYESLGSICSGGRYDALASDGRTTYPGVGISLGVSRVVVPLLARTGLTASRSVPSAVLVAVVDEESRTTSNAVASALRARGIPCEVAAAAQKFGKQIRTAERRGIPYVWFPGVDDDGATSHQVKDIRSGHQVAADPATWQPPQEDLRPQIITPANEEQNQ</sequence>
<dbReference type="InterPro" id="IPR036621">
    <property type="entry name" value="Anticodon-bd_dom_sf"/>
</dbReference>
<comment type="subcellular location">
    <subcellularLocation>
        <location evidence="9">Cytoplasm</location>
    </subcellularLocation>
</comment>
<dbReference type="CDD" id="cd00773">
    <property type="entry name" value="HisRS-like_core"/>
    <property type="match status" value="1"/>
</dbReference>
<dbReference type="InterPro" id="IPR006195">
    <property type="entry name" value="aa-tRNA-synth_II"/>
</dbReference>
<keyword evidence="13" id="KW-1185">Reference proteome</keyword>
<dbReference type="EC" id="6.1.1.21" evidence="9"/>
<dbReference type="PANTHER" id="PTHR11476">
    <property type="entry name" value="HISTIDYL-TRNA SYNTHETASE"/>
    <property type="match status" value="1"/>
</dbReference>
<evidence type="ECO:0000259" key="11">
    <source>
        <dbReference type="PROSITE" id="PS50862"/>
    </source>
</evidence>
<dbReference type="EMBL" id="JBHSNS010000007">
    <property type="protein sequence ID" value="MFC5730109.1"/>
    <property type="molecule type" value="Genomic_DNA"/>
</dbReference>
<reference evidence="13" key="1">
    <citation type="journal article" date="2019" name="Int. J. Syst. Evol. Microbiol.">
        <title>The Global Catalogue of Microorganisms (GCM) 10K type strain sequencing project: providing services to taxonomists for standard genome sequencing and annotation.</title>
        <authorList>
            <consortium name="The Broad Institute Genomics Platform"/>
            <consortium name="The Broad Institute Genome Sequencing Center for Infectious Disease"/>
            <person name="Wu L."/>
            <person name="Ma J."/>
        </authorList>
    </citation>
    <scope>NUCLEOTIDE SEQUENCE [LARGE SCALE GENOMIC DNA]</scope>
    <source>
        <strain evidence="13">YIM 94188</strain>
    </source>
</reference>
<keyword evidence="9 12" id="KW-0436">Ligase</keyword>
<dbReference type="PROSITE" id="PS50862">
    <property type="entry name" value="AA_TRNA_LIGASE_II"/>
    <property type="match status" value="1"/>
</dbReference>
<dbReference type="HAMAP" id="MF_00127">
    <property type="entry name" value="His_tRNA_synth"/>
    <property type="match status" value="1"/>
</dbReference>
<dbReference type="InterPro" id="IPR041715">
    <property type="entry name" value="HisRS-like_core"/>
</dbReference>
<gene>
    <name evidence="9 12" type="primary">hisS</name>
    <name evidence="12" type="ORF">ACFPQB_14375</name>
</gene>
<dbReference type="RefSeq" id="WP_136431949.1">
    <property type="nucleotide sequence ID" value="NZ_JBHSNS010000007.1"/>
</dbReference>
<accession>A0ABW0ZGK6</accession>
<dbReference type="NCBIfam" id="TIGR00442">
    <property type="entry name" value="hisS"/>
    <property type="match status" value="1"/>
</dbReference>
<dbReference type="Pfam" id="PF13393">
    <property type="entry name" value="tRNA-synt_His"/>
    <property type="match status" value="1"/>
</dbReference>
<evidence type="ECO:0000256" key="4">
    <source>
        <dbReference type="ARBA" id="ARBA00022741"/>
    </source>
</evidence>
<evidence type="ECO:0000256" key="2">
    <source>
        <dbReference type="ARBA" id="ARBA00011738"/>
    </source>
</evidence>
<evidence type="ECO:0000313" key="13">
    <source>
        <dbReference type="Proteomes" id="UP001596072"/>
    </source>
</evidence>